<reference evidence="1" key="1">
    <citation type="journal article" date="2021" name="Proc. Natl. Acad. Sci. U.S.A.">
        <title>A Catalog of Tens of Thousands of Viruses from Human Metagenomes Reveals Hidden Associations with Chronic Diseases.</title>
        <authorList>
            <person name="Tisza M.J."/>
            <person name="Buck C.B."/>
        </authorList>
    </citation>
    <scope>NUCLEOTIDE SEQUENCE</scope>
    <source>
        <strain evidence="1">Ctrcb4</strain>
    </source>
</reference>
<name>A0A8S5RPW3_9VIRU</name>
<accession>A0A8S5RPW3</accession>
<dbReference type="PROSITE" id="PS51257">
    <property type="entry name" value="PROKAR_LIPOPROTEIN"/>
    <property type="match status" value="1"/>
</dbReference>
<dbReference type="EMBL" id="BK059132">
    <property type="protein sequence ID" value="DAE33219.1"/>
    <property type="molecule type" value="Genomic_DNA"/>
</dbReference>
<sequence length="232" mass="27077">MKKFYLFLLCVLACSCTKENIEDTLPVNISFKYNIESGSMYNTRSISNIISQLPVKTQYYLTLESSKCRYLFNVDFNRDTVFTIQPGTYHVTSTRNNKLYELDIFSKCNLMIDTYITVTNEPKCFFLPAKYDCSIIIADILETDYIEFRYRPDVENYPTFRHEGYILHIVKRDPVICNRISATLFPKDSKYEKTSINIDNIELGKYYILHPNKSNYGNGFGLTVEDFIEGTL</sequence>
<organism evidence="1">
    <name type="scientific">virus sp. ctrcb4</name>
    <dbReference type="NCBI Taxonomy" id="2825824"/>
    <lineage>
        <taxon>Viruses</taxon>
    </lineage>
</organism>
<protein>
    <submittedName>
        <fullName evidence="1">Uncharacterized protein</fullName>
    </submittedName>
</protein>
<proteinExistence type="predicted"/>
<evidence type="ECO:0000313" key="1">
    <source>
        <dbReference type="EMBL" id="DAE33219.1"/>
    </source>
</evidence>